<dbReference type="PANTHER" id="PTHR14226:SF29">
    <property type="entry name" value="NEUROPATHY TARGET ESTERASE SWS"/>
    <property type="match status" value="1"/>
</dbReference>
<evidence type="ECO:0000313" key="20">
    <source>
        <dbReference type="Proteomes" id="UP001235939"/>
    </source>
</evidence>
<evidence type="ECO:0000313" key="19">
    <source>
        <dbReference type="EMBL" id="UYV75921.1"/>
    </source>
</evidence>
<dbReference type="EC" id="3.1.1.5" evidence="4"/>
<evidence type="ECO:0000256" key="3">
    <source>
        <dbReference type="ARBA" id="ARBA00011476"/>
    </source>
</evidence>
<comment type="similarity">
    <text evidence="2">Belongs to the NTE family.</text>
</comment>
<evidence type="ECO:0000256" key="2">
    <source>
        <dbReference type="ARBA" id="ARBA00006636"/>
    </source>
</evidence>
<evidence type="ECO:0000259" key="17">
    <source>
        <dbReference type="PROSITE" id="PS50042"/>
    </source>
</evidence>
<comment type="subcellular location">
    <subcellularLocation>
        <location evidence="1">Endoplasmic reticulum membrane</location>
        <topology evidence="1">Single-pass type I membrane protein</topology>
    </subcellularLocation>
</comment>
<evidence type="ECO:0000256" key="6">
    <source>
        <dbReference type="ARBA" id="ARBA00022692"/>
    </source>
</evidence>
<accession>A0ABY6L450</accession>
<evidence type="ECO:0000256" key="11">
    <source>
        <dbReference type="ARBA" id="ARBA00023136"/>
    </source>
</evidence>
<keyword evidence="11 16" id="KW-0472">Membrane</keyword>
<dbReference type="SUPFAM" id="SSF52151">
    <property type="entry name" value="FabD/lysophospholipase-like"/>
    <property type="match status" value="1"/>
</dbReference>
<keyword evidence="10" id="KW-0443">Lipid metabolism</keyword>
<dbReference type="Gene3D" id="3.40.1090.10">
    <property type="entry name" value="Cytosolic phospholipase A2 catalytic domain"/>
    <property type="match status" value="1"/>
</dbReference>
<dbReference type="SMART" id="SM00100">
    <property type="entry name" value="cNMP"/>
    <property type="match status" value="1"/>
</dbReference>
<feature type="domain" description="PNPLA" evidence="18">
    <location>
        <begin position="388"/>
        <end position="473"/>
    </location>
</feature>
<dbReference type="Gene3D" id="2.60.120.10">
    <property type="entry name" value="Jelly Rolls"/>
    <property type="match status" value="1"/>
</dbReference>
<keyword evidence="8" id="KW-0442">Lipid degradation</keyword>
<evidence type="ECO:0000256" key="16">
    <source>
        <dbReference type="SAM" id="Phobius"/>
    </source>
</evidence>
<evidence type="ECO:0000256" key="12">
    <source>
        <dbReference type="ARBA" id="ARBA00025020"/>
    </source>
</evidence>
<evidence type="ECO:0000256" key="10">
    <source>
        <dbReference type="ARBA" id="ARBA00023098"/>
    </source>
</evidence>
<dbReference type="InterPro" id="IPR018490">
    <property type="entry name" value="cNMP-bd_dom_sf"/>
</dbReference>
<comment type="caution">
    <text evidence="15">Lacks conserved residue(s) required for the propagation of feature annotation.</text>
</comment>
<dbReference type="PROSITE" id="PS50042">
    <property type="entry name" value="CNMP_BINDING_3"/>
    <property type="match status" value="1"/>
</dbReference>
<dbReference type="EMBL" id="CP092875">
    <property type="protein sequence ID" value="UYV75921.1"/>
    <property type="molecule type" value="Genomic_DNA"/>
</dbReference>
<sequence length="473" mass="52320">MTCILRKKPEAVLNLAHSVIQRLSPFVRQIDFAMDWMNVEAGRALYRQDDPSDSTYILLSGRLRSVLNRADGKKELVGEYGRGDIVGIVEVLIQDPRSTTIMAVSTCGTCHDNHELCGGAASSMLTADARPSTSNFSTVAILGVTDDVPLSAFTLELYHALTAIAKKHMAKLSDVSSANEYRLCSWLGQQEDQHRVVLYQCDSTFTAWTQRCIRQADCILIVALADHEPAVGKQLSGRCSTVIVAILYNKIPLFTTVDTVVTQIESQIEQLSARTQKELILLHREDGPRPSNTVHWLNIRAWCCSHHHIGVPLVSSLARLSSNWWDPPVLVYFCFGYCLYFFKRKLLANNISRVLSDGDYGKLFDKSPNIHSDFARLARFLTGTTIGLVLGGGGARGAAHVGMIRAVVEAGIPIDYVGGVSIGAFMGALWCQEKDLTTFTQKAREWSLVRSGFLQCVGFYLFFHVVVVSFPLV</sequence>
<dbReference type="InterPro" id="IPR056556">
    <property type="entry name" value="NTE1_P-loop_dom"/>
</dbReference>
<dbReference type="InterPro" id="IPR002641">
    <property type="entry name" value="PNPLA_dom"/>
</dbReference>
<dbReference type="Pfam" id="PF24179">
    <property type="entry name" value="NTE_Ploop"/>
    <property type="match status" value="2"/>
</dbReference>
<dbReference type="InterPro" id="IPR050301">
    <property type="entry name" value="NTE"/>
</dbReference>
<evidence type="ECO:0000256" key="5">
    <source>
        <dbReference type="ARBA" id="ARBA00019369"/>
    </source>
</evidence>
<organism evidence="19 20">
    <name type="scientific">Cordylochernes scorpioides</name>
    <dbReference type="NCBI Taxonomy" id="51811"/>
    <lineage>
        <taxon>Eukaryota</taxon>
        <taxon>Metazoa</taxon>
        <taxon>Ecdysozoa</taxon>
        <taxon>Arthropoda</taxon>
        <taxon>Chelicerata</taxon>
        <taxon>Arachnida</taxon>
        <taxon>Pseudoscorpiones</taxon>
        <taxon>Cheliferoidea</taxon>
        <taxon>Chernetidae</taxon>
        <taxon>Cordylochernes</taxon>
    </lineage>
</organism>
<dbReference type="SUPFAM" id="SSF51206">
    <property type="entry name" value="cAMP-binding domain-like"/>
    <property type="match status" value="1"/>
</dbReference>
<dbReference type="Pfam" id="PF00027">
    <property type="entry name" value="cNMP_binding"/>
    <property type="match status" value="1"/>
</dbReference>
<evidence type="ECO:0000256" key="8">
    <source>
        <dbReference type="ARBA" id="ARBA00022963"/>
    </source>
</evidence>
<dbReference type="InterPro" id="IPR016035">
    <property type="entry name" value="Acyl_Trfase/lysoPLipase"/>
</dbReference>
<feature type="short sequence motif" description="GXGXXG" evidence="15">
    <location>
        <begin position="392"/>
        <end position="397"/>
    </location>
</feature>
<dbReference type="InterPro" id="IPR001423">
    <property type="entry name" value="LysoPLipase_patatin_CS"/>
</dbReference>
<dbReference type="CDD" id="cd00038">
    <property type="entry name" value="CAP_ED"/>
    <property type="match status" value="1"/>
</dbReference>
<evidence type="ECO:0000256" key="4">
    <source>
        <dbReference type="ARBA" id="ARBA00013274"/>
    </source>
</evidence>
<feature type="short sequence motif" description="GXSXG" evidence="15">
    <location>
        <begin position="419"/>
        <end position="423"/>
    </location>
</feature>
<comment type="subunit">
    <text evidence="3">Interacts with Pka-C3; interaction inhibits the catalytic function of Pka-C3 and the esterase activity of sws.</text>
</comment>
<dbReference type="InterPro" id="IPR000595">
    <property type="entry name" value="cNMP-bd_dom"/>
</dbReference>
<dbReference type="PANTHER" id="PTHR14226">
    <property type="entry name" value="NEUROPATHY TARGET ESTERASE/SWISS CHEESE D.MELANOGASTER"/>
    <property type="match status" value="1"/>
</dbReference>
<protein>
    <recommendedName>
        <fullName evidence="5">Neuropathy target esterase sws</fullName>
        <ecNumber evidence="4">3.1.1.5</ecNumber>
    </recommendedName>
    <alternativeName>
        <fullName evidence="13">Swiss cheese</fullName>
    </alternativeName>
</protein>
<dbReference type="Pfam" id="PF01734">
    <property type="entry name" value="Patatin"/>
    <property type="match status" value="1"/>
</dbReference>
<keyword evidence="9 16" id="KW-1133">Transmembrane helix</keyword>
<proteinExistence type="inferred from homology"/>
<evidence type="ECO:0000256" key="7">
    <source>
        <dbReference type="ARBA" id="ARBA00022801"/>
    </source>
</evidence>
<evidence type="ECO:0000256" key="9">
    <source>
        <dbReference type="ARBA" id="ARBA00022989"/>
    </source>
</evidence>
<evidence type="ECO:0000256" key="14">
    <source>
        <dbReference type="ARBA" id="ARBA00049531"/>
    </source>
</evidence>
<keyword evidence="6 16" id="KW-0812">Transmembrane</keyword>
<gene>
    <name evidence="19" type="ORF">LAZ67_13001819</name>
</gene>
<feature type="domain" description="Cyclic nucleotide-binding" evidence="17">
    <location>
        <begin position="11"/>
        <end position="107"/>
    </location>
</feature>
<dbReference type="PROSITE" id="PS51635">
    <property type="entry name" value="PNPLA"/>
    <property type="match status" value="1"/>
</dbReference>
<comment type="function">
    <text evidence="12">Phospholipase B that deacylates intracellular phosphatidylcholine (PtdCho), generating glycerophosphocholine (GroPtdCho). This deacylation occurs at both sn-2 and sn-1 positions of PtdCho. Its specific chemical modification by certain organophosphorus (OP) compounds leads to distal axonopathy. Plays a role in the signaling mechanism between neurons and glia that regulates glia wrapping during development of the adult brain. Essential for membrane lipid homeostasis and cell survival in both neurons and glia of the adult brain.</text>
</comment>
<evidence type="ECO:0000259" key="18">
    <source>
        <dbReference type="PROSITE" id="PS51635"/>
    </source>
</evidence>
<keyword evidence="20" id="KW-1185">Reference proteome</keyword>
<dbReference type="Proteomes" id="UP001235939">
    <property type="component" value="Chromosome 13"/>
</dbReference>
<evidence type="ECO:0000256" key="1">
    <source>
        <dbReference type="ARBA" id="ARBA00004115"/>
    </source>
</evidence>
<feature type="transmembrane region" description="Helical" evidence="16">
    <location>
        <begin position="452"/>
        <end position="472"/>
    </location>
</feature>
<evidence type="ECO:0000256" key="15">
    <source>
        <dbReference type="PROSITE-ProRule" id="PRU01161"/>
    </source>
</evidence>
<dbReference type="PROSITE" id="PS01237">
    <property type="entry name" value="UPF0028"/>
    <property type="match status" value="1"/>
</dbReference>
<feature type="transmembrane region" description="Helical" evidence="16">
    <location>
        <begin position="324"/>
        <end position="342"/>
    </location>
</feature>
<keyword evidence="7" id="KW-0378">Hydrolase</keyword>
<reference evidence="19 20" key="1">
    <citation type="submission" date="2022-01" db="EMBL/GenBank/DDBJ databases">
        <title>A chromosomal length assembly of Cordylochernes scorpioides.</title>
        <authorList>
            <person name="Zeh D."/>
            <person name="Zeh J."/>
        </authorList>
    </citation>
    <scope>NUCLEOTIDE SEQUENCE [LARGE SCALE GENOMIC DNA]</scope>
    <source>
        <strain evidence="19">IN4F17</strain>
        <tissue evidence="19">Whole Body</tissue>
    </source>
</reference>
<evidence type="ECO:0000256" key="13">
    <source>
        <dbReference type="ARBA" id="ARBA00030862"/>
    </source>
</evidence>
<comment type="catalytic activity">
    <reaction evidence="14">
        <text>a 1-acyl-sn-glycero-3-phosphocholine + H2O = sn-glycerol 3-phosphocholine + a fatty acid + H(+)</text>
        <dbReference type="Rhea" id="RHEA:15177"/>
        <dbReference type="ChEBI" id="CHEBI:15377"/>
        <dbReference type="ChEBI" id="CHEBI:15378"/>
        <dbReference type="ChEBI" id="CHEBI:16870"/>
        <dbReference type="ChEBI" id="CHEBI:28868"/>
        <dbReference type="ChEBI" id="CHEBI:58168"/>
        <dbReference type="EC" id="3.1.1.5"/>
    </reaction>
</comment>
<dbReference type="InterPro" id="IPR014710">
    <property type="entry name" value="RmlC-like_jellyroll"/>
</dbReference>
<name>A0ABY6L450_9ARAC</name>